<evidence type="ECO:0000313" key="5">
    <source>
        <dbReference type="EMBL" id="PHQ29838.1"/>
    </source>
</evidence>
<keyword evidence="4" id="KW-0812">Transmembrane</keyword>
<proteinExistence type="predicted"/>
<evidence type="ECO:0000256" key="1">
    <source>
        <dbReference type="ARBA" id="ARBA00004236"/>
    </source>
</evidence>
<accession>A0A2G1VST3</accession>
<name>A0A2G1VST3_9FLAO</name>
<evidence type="ECO:0000256" key="3">
    <source>
        <dbReference type="ARBA" id="ARBA00023136"/>
    </source>
</evidence>
<keyword evidence="4" id="KW-1133">Transmembrane helix</keyword>
<evidence type="ECO:0008006" key="7">
    <source>
        <dbReference type="Google" id="ProtNLM"/>
    </source>
</evidence>
<dbReference type="OrthoDB" id="5292493at2"/>
<evidence type="ECO:0000313" key="6">
    <source>
        <dbReference type="Proteomes" id="UP000229433"/>
    </source>
</evidence>
<keyword evidence="3 4" id="KW-0472">Membrane</keyword>
<dbReference type="RefSeq" id="WP_099645680.1">
    <property type="nucleotide sequence ID" value="NZ_KZ319289.1"/>
</dbReference>
<comment type="subcellular location">
    <subcellularLocation>
        <location evidence="1">Cell membrane</location>
    </subcellularLocation>
</comment>
<keyword evidence="2" id="KW-1003">Cell membrane</keyword>
<dbReference type="Gene3D" id="2.130.10.10">
    <property type="entry name" value="YVTN repeat-like/Quinoprotein amine dehydrogenase"/>
    <property type="match status" value="1"/>
</dbReference>
<feature type="transmembrane region" description="Helical" evidence="4">
    <location>
        <begin position="7"/>
        <end position="26"/>
    </location>
</feature>
<evidence type="ECO:0000256" key="4">
    <source>
        <dbReference type="SAM" id="Phobius"/>
    </source>
</evidence>
<dbReference type="AlphaFoldDB" id="A0A2G1VST3"/>
<dbReference type="InterPro" id="IPR015943">
    <property type="entry name" value="WD40/YVTN_repeat-like_dom_sf"/>
</dbReference>
<sequence>MKRIQDISIFIILILAGMMLSFQSIAEKPKPYTIVKTWDLPGVLDEVSGLSWAGNDQILMVEDEHATLYLYDLEAEKLEREIAFGENGDFEGVALDGNTAFAMRSDGMLFEIQQYLDENPKVKNYRSALSHKNNVETLAIDTQNHQLLFAPKDEDPNDDQVKGIYSFDLDTRKMQPEQLFKIDMLDRALKDYKEKKTERTFRPSDLAVHPRTGEFYILEGVHPKLLILSIKGDIKRVIDLDEKHFPQPEGITFSPDGRLFISNEGHGQPATVVEIRVSE</sequence>
<protein>
    <recommendedName>
        <fullName evidence="7">SdiA-regulated family protein</fullName>
    </recommendedName>
</protein>
<dbReference type="Proteomes" id="UP000229433">
    <property type="component" value="Unassembled WGS sequence"/>
</dbReference>
<reference evidence="5 6" key="1">
    <citation type="submission" date="2017-08" db="EMBL/GenBank/DDBJ databases">
        <title>The whole genome shortgun sequences of strain Leeuwenhoekiella nanhaiensis G18 from the South China Sea.</title>
        <authorList>
            <person name="Liu Q."/>
        </authorList>
    </citation>
    <scope>NUCLEOTIDE SEQUENCE [LARGE SCALE GENOMIC DNA]</scope>
    <source>
        <strain evidence="5 6">G18</strain>
    </source>
</reference>
<keyword evidence="6" id="KW-1185">Reference proteome</keyword>
<dbReference type="SUPFAM" id="SSF101898">
    <property type="entry name" value="NHL repeat"/>
    <property type="match status" value="1"/>
</dbReference>
<dbReference type="EMBL" id="NQXA01000003">
    <property type="protein sequence ID" value="PHQ29838.1"/>
    <property type="molecule type" value="Genomic_DNA"/>
</dbReference>
<dbReference type="GO" id="GO:0005886">
    <property type="term" value="C:plasma membrane"/>
    <property type="evidence" value="ECO:0007669"/>
    <property type="project" value="UniProtKB-SubCell"/>
</dbReference>
<comment type="caution">
    <text evidence="5">The sequence shown here is derived from an EMBL/GenBank/DDBJ whole genome shotgun (WGS) entry which is preliminary data.</text>
</comment>
<dbReference type="Pfam" id="PF06977">
    <property type="entry name" value="SdiA-regulated"/>
    <property type="match status" value="1"/>
</dbReference>
<evidence type="ECO:0000256" key="2">
    <source>
        <dbReference type="ARBA" id="ARBA00022475"/>
    </source>
</evidence>
<dbReference type="InterPro" id="IPR009722">
    <property type="entry name" value="YjiK/CarP"/>
</dbReference>
<gene>
    <name evidence="5" type="ORF">CJ305_07670</name>
</gene>
<organism evidence="5 6">
    <name type="scientific">Leeuwenhoekiella nanhaiensis</name>
    <dbReference type="NCBI Taxonomy" id="1655491"/>
    <lineage>
        <taxon>Bacteria</taxon>
        <taxon>Pseudomonadati</taxon>
        <taxon>Bacteroidota</taxon>
        <taxon>Flavobacteriia</taxon>
        <taxon>Flavobacteriales</taxon>
        <taxon>Flavobacteriaceae</taxon>
        <taxon>Leeuwenhoekiella</taxon>
    </lineage>
</organism>